<feature type="transmembrane region" description="Helical" evidence="1">
    <location>
        <begin position="16"/>
        <end position="36"/>
    </location>
</feature>
<keyword evidence="1" id="KW-1133">Transmembrane helix</keyword>
<proteinExistence type="predicted"/>
<evidence type="ECO:0000256" key="1">
    <source>
        <dbReference type="SAM" id="Phobius"/>
    </source>
</evidence>
<keyword evidence="1" id="KW-0812">Transmembrane</keyword>
<evidence type="ECO:0000313" key="5">
    <source>
        <dbReference type="EMBL" id="CAB4714450.1"/>
    </source>
</evidence>
<dbReference type="EMBL" id="CAFBPI010000015">
    <property type="protein sequence ID" value="CAB5009567.1"/>
    <property type="molecule type" value="Genomic_DNA"/>
</dbReference>
<dbReference type="EMBL" id="CAEZUY010000085">
    <property type="protein sequence ID" value="CAB4618044.1"/>
    <property type="molecule type" value="Genomic_DNA"/>
</dbReference>
<evidence type="ECO:0000313" key="7">
    <source>
        <dbReference type="EMBL" id="CAB5009567.1"/>
    </source>
</evidence>
<evidence type="ECO:0000313" key="3">
    <source>
        <dbReference type="EMBL" id="CAB4588049.1"/>
    </source>
</evidence>
<protein>
    <submittedName>
        <fullName evidence="7">Unannotated protein</fullName>
    </submittedName>
</protein>
<feature type="transmembrane region" description="Helical" evidence="1">
    <location>
        <begin position="79"/>
        <end position="96"/>
    </location>
</feature>
<organism evidence="7">
    <name type="scientific">freshwater metagenome</name>
    <dbReference type="NCBI Taxonomy" id="449393"/>
    <lineage>
        <taxon>unclassified sequences</taxon>
        <taxon>metagenomes</taxon>
        <taxon>ecological metagenomes</taxon>
    </lineage>
</organism>
<sequence length="97" mass="10530">MTGVVLGFTGVVLHNFLPPVGFLVALLITFLGIQLVGQKYGTRTSKLWAALGWFIVFYRAATVGTSFELLIYGNTIGNLYLFAGFATLLIAAAWKVK</sequence>
<evidence type="ECO:0000313" key="6">
    <source>
        <dbReference type="EMBL" id="CAB4887923.1"/>
    </source>
</evidence>
<gene>
    <name evidence="2" type="ORF">UFOPK1380_00597</name>
    <name evidence="3" type="ORF">UFOPK1778_00506</name>
    <name evidence="4" type="ORF">UFOPK1863_00847</name>
    <name evidence="5" type="ORF">UFOPK2689_00136</name>
    <name evidence="6" type="ORF">UFOPK3555_00078</name>
    <name evidence="7" type="ORF">UFOPK4095_00390</name>
</gene>
<dbReference type="EMBL" id="CAEZYL010000003">
    <property type="protein sequence ID" value="CAB4714450.1"/>
    <property type="molecule type" value="Genomic_DNA"/>
</dbReference>
<dbReference type="EMBL" id="CAFBME010000002">
    <property type="protein sequence ID" value="CAB4887923.1"/>
    <property type="molecule type" value="Genomic_DNA"/>
</dbReference>
<keyword evidence="1" id="KW-0472">Membrane</keyword>
<dbReference type="EMBL" id="CAEZUD010000019">
    <property type="protein sequence ID" value="CAB4588049.1"/>
    <property type="molecule type" value="Genomic_DNA"/>
</dbReference>
<reference evidence="7" key="1">
    <citation type="submission" date="2020-05" db="EMBL/GenBank/DDBJ databases">
        <authorList>
            <person name="Chiriac C."/>
            <person name="Salcher M."/>
            <person name="Ghai R."/>
            <person name="Kavagutti S V."/>
        </authorList>
    </citation>
    <scope>NUCLEOTIDE SEQUENCE</scope>
</reference>
<dbReference type="EMBL" id="CAEZSC010000028">
    <property type="protein sequence ID" value="CAB4533818.1"/>
    <property type="molecule type" value="Genomic_DNA"/>
</dbReference>
<dbReference type="AlphaFoldDB" id="A0A6J7PW53"/>
<accession>A0A6J7PW53</accession>
<evidence type="ECO:0000313" key="4">
    <source>
        <dbReference type="EMBL" id="CAB4618044.1"/>
    </source>
</evidence>
<feature type="transmembrane region" description="Helical" evidence="1">
    <location>
        <begin position="48"/>
        <end position="73"/>
    </location>
</feature>
<name>A0A6J7PW53_9ZZZZ</name>
<evidence type="ECO:0000313" key="2">
    <source>
        <dbReference type="EMBL" id="CAB4533818.1"/>
    </source>
</evidence>